<evidence type="ECO:0000256" key="9">
    <source>
        <dbReference type="ARBA" id="ARBA00022723"/>
    </source>
</evidence>
<dbReference type="AlphaFoldDB" id="A0A2W5A0M9"/>
<feature type="binding site" evidence="16">
    <location>
        <position position="18"/>
    </location>
    <ligand>
        <name>Mg(2+)</name>
        <dbReference type="ChEBI" id="CHEBI:18420"/>
    </ligand>
</feature>
<feature type="active site" evidence="16">
    <location>
        <position position="113"/>
    </location>
</feature>
<dbReference type="CDD" id="cd03586">
    <property type="entry name" value="PolY_Pol_IV_kappa"/>
    <property type="match status" value="1"/>
</dbReference>
<comment type="similarity">
    <text evidence="2 16">Belongs to the DNA polymerase type-Y family.</text>
</comment>
<evidence type="ECO:0000256" key="2">
    <source>
        <dbReference type="ARBA" id="ARBA00010945"/>
    </source>
</evidence>
<keyword evidence="8 16" id="KW-0235">DNA replication</keyword>
<dbReference type="Gene3D" id="1.10.150.20">
    <property type="entry name" value="5' to 3' exonuclease, C-terminal subdomain"/>
    <property type="match status" value="1"/>
</dbReference>
<dbReference type="Pfam" id="PF00817">
    <property type="entry name" value="IMS"/>
    <property type="match status" value="1"/>
</dbReference>
<dbReference type="Pfam" id="PF11799">
    <property type="entry name" value="IMS_C"/>
    <property type="match status" value="1"/>
</dbReference>
<dbReference type="GO" id="GO:0042276">
    <property type="term" value="P:error-prone translesion synthesis"/>
    <property type="evidence" value="ECO:0007669"/>
    <property type="project" value="TreeGrafter"/>
</dbReference>
<comment type="subunit">
    <text evidence="3 16">Monomer.</text>
</comment>
<dbReference type="EMBL" id="QFNK01000028">
    <property type="protein sequence ID" value="PZO88113.1"/>
    <property type="molecule type" value="Genomic_DNA"/>
</dbReference>
<dbReference type="NCBIfam" id="NF002677">
    <property type="entry name" value="PRK02406.1"/>
    <property type="match status" value="1"/>
</dbReference>
<dbReference type="GO" id="GO:0009432">
    <property type="term" value="P:SOS response"/>
    <property type="evidence" value="ECO:0007669"/>
    <property type="project" value="TreeGrafter"/>
</dbReference>
<dbReference type="GO" id="GO:0006261">
    <property type="term" value="P:DNA-templated DNA replication"/>
    <property type="evidence" value="ECO:0007669"/>
    <property type="project" value="UniProtKB-UniRule"/>
</dbReference>
<dbReference type="GO" id="GO:0006281">
    <property type="term" value="P:DNA repair"/>
    <property type="evidence" value="ECO:0007669"/>
    <property type="project" value="UniProtKB-UniRule"/>
</dbReference>
<sequence length="363" mass="40860">MQSEVPTQQENRKIVHIDMDAFYASVEQRDNPDLRGKPVAVGGMKERGVVAAASYEARTFGVRSAMPSVTARRKCPDLIFVKPRFDVYRNVSQQIREIFAEYTKLIEPLSLDEAYLDVTENLMDIPFATDVAREIREKILNVTGLTASAGISYNKFLAKMASDMRKPNGQYAIPPGKGEEFVARLKIGKFHGVGPATEEKMQSLGIFTGEDLRDRSLEFLQNHFGKMGQHFFLIAKGIDHRTVCPDRERKSVGAENTFIKDLYTLEEAKEALKPLTEKVCHSCHQKNLQAKTITLKVKYADFEQITRSRTIGSPTNDSAEVFESIERLLEFVFPVPKPIRLLGVTLSSFQGAGDYKNEQMALL</sequence>
<evidence type="ECO:0000313" key="19">
    <source>
        <dbReference type="Proteomes" id="UP000249557"/>
    </source>
</evidence>
<dbReference type="Gene3D" id="3.40.1170.60">
    <property type="match status" value="1"/>
</dbReference>
<dbReference type="InterPro" id="IPR017961">
    <property type="entry name" value="DNA_pol_Y-fam_little_finger"/>
</dbReference>
<dbReference type="Pfam" id="PF21999">
    <property type="entry name" value="IMS_HHH_1"/>
    <property type="match status" value="1"/>
</dbReference>
<comment type="catalytic activity">
    <reaction evidence="15 16">
        <text>DNA(n) + a 2'-deoxyribonucleoside 5'-triphosphate = DNA(n+1) + diphosphate</text>
        <dbReference type="Rhea" id="RHEA:22508"/>
        <dbReference type="Rhea" id="RHEA-COMP:17339"/>
        <dbReference type="Rhea" id="RHEA-COMP:17340"/>
        <dbReference type="ChEBI" id="CHEBI:33019"/>
        <dbReference type="ChEBI" id="CHEBI:61560"/>
        <dbReference type="ChEBI" id="CHEBI:173112"/>
        <dbReference type="EC" id="2.7.7.7"/>
    </reaction>
</comment>
<evidence type="ECO:0000256" key="6">
    <source>
        <dbReference type="ARBA" id="ARBA00022679"/>
    </source>
</evidence>
<dbReference type="Gene3D" id="3.30.1490.100">
    <property type="entry name" value="DNA polymerase, Y-family, little finger domain"/>
    <property type="match status" value="1"/>
</dbReference>
<dbReference type="PANTHER" id="PTHR11076">
    <property type="entry name" value="DNA REPAIR POLYMERASE UMUC / TRANSFERASE FAMILY MEMBER"/>
    <property type="match status" value="1"/>
</dbReference>
<keyword evidence="13 16" id="KW-0238">DNA-binding</keyword>
<keyword evidence="7 16" id="KW-0548">Nucleotidyltransferase</keyword>
<keyword evidence="10 16" id="KW-0227">DNA damage</keyword>
<dbReference type="SUPFAM" id="SSF100879">
    <property type="entry name" value="Lesion bypass DNA polymerase (Y-family), little finger domain"/>
    <property type="match status" value="1"/>
</dbReference>
<dbReference type="FunFam" id="3.40.1170.60:FF:000001">
    <property type="entry name" value="DNA polymerase IV"/>
    <property type="match status" value="1"/>
</dbReference>
<evidence type="ECO:0000256" key="13">
    <source>
        <dbReference type="ARBA" id="ARBA00023125"/>
    </source>
</evidence>
<evidence type="ECO:0000256" key="14">
    <source>
        <dbReference type="ARBA" id="ARBA00023204"/>
    </source>
</evidence>
<keyword evidence="11 16" id="KW-0460">Magnesium</keyword>
<evidence type="ECO:0000256" key="8">
    <source>
        <dbReference type="ARBA" id="ARBA00022705"/>
    </source>
</evidence>
<dbReference type="Proteomes" id="UP000249557">
    <property type="component" value="Unassembled WGS sequence"/>
</dbReference>
<dbReference type="InterPro" id="IPR043128">
    <property type="entry name" value="Rev_trsase/Diguanyl_cyclase"/>
</dbReference>
<evidence type="ECO:0000256" key="15">
    <source>
        <dbReference type="ARBA" id="ARBA00049244"/>
    </source>
</evidence>
<dbReference type="InterPro" id="IPR001126">
    <property type="entry name" value="UmuC"/>
</dbReference>
<evidence type="ECO:0000256" key="4">
    <source>
        <dbReference type="ARBA" id="ARBA00022457"/>
    </source>
</evidence>
<dbReference type="HAMAP" id="MF_01113">
    <property type="entry name" value="DNApol_IV"/>
    <property type="match status" value="1"/>
</dbReference>
<evidence type="ECO:0000256" key="10">
    <source>
        <dbReference type="ARBA" id="ARBA00022763"/>
    </source>
</evidence>
<feature type="binding site" evidence="16">
    <location>
        <position position="112"/>
    </location>
    <ligand>
        <name>Mg(2+)</name>
        <dbReference type="ChEBI" id="CHEBI:18420"/>
    </ligand>
</feature>
<accession>A0A2W5A0M9</accession>
<evidence type="ECO:0000256" key="5">
    <source>
        <dbReference type="ARBA" id="ARBA00022490"/>
    </source>
</evidence>
<keyword evidence="5 16" id="KW-0963">Cytoplasm</keyword>
<keyword evidence="14 16" id="KW-0234">DNA repair</keyword>
<name>A0A2W5A0M9_9BACT</name>
<dbReference type="FunFam" id="3.30.1490.100:FF:000004">
    <property type="entry name" value="DNA polymerase IV"/>
    <property type="match status" value="1"/>
</dbReference>
<comment type="function">
    <text evidence="16">Poorly processive, error-prone DNA polymerase involved in untargeted mutagenesis. Copies undamaged DNA at stalled replication forks, which arise in vivo from mismatched or misaligned primer ends. These misaligned primers can be extended by PolIV. Exhibits no 3'-5' exonuclease (proofreading) activity. May be involved in translesional synthesis, in conjunction with the beta clamp from PolIII.</text>
</comment>
<gene>
    <name evidence="16" type="primary">dinB</name>
    <name evidence="18" type="ORF">DI626_02505</name>
</gene>
<keyword evidence="9 16" id="KW-0479">Metal-binding</keyword>
<evidence type="ECO:0000313" key="18">
    <source>
        <dbReference type="EMBL" id="PZO88113.1"/>
    </source>
</evidence>
<feature type="site" description="Substrate discrimination" evidence="16">
    <location>
        <position position="23"/>
    </location>
</feature>
<comment type="cofactor">
    <cofactor evidence="16">
        <name>Mg(2+)</name>
        <dbReference type="ChEBI" id="CHEBI:18420"/>
    </cofactor>
    <text evidence="16">Binds 2 magnesium ions per subunit.</text>
</comment>
<dbReference type="InterPro" id="IPR036775">
    <property type="entry name" value="DNA_pol_Y-fam_lit_finger_sf"/>
</dbReference>
<dbReference type="GO" id="GO:0005829">
    <property type="term" value="C:cytosol"/>
    <property type="evidence" value="ECO:0007669"/>
    <property type="project" value="TreeGrafter"/>
</dbReference>
<dbReference type="InterPro" id="IPR050116">
    <property type="entry name" value="DNA_polymerase-Y"/>
</dbReference>
<comment type="subcellular location">
    <subcellularLocation>
        <location evidence="1 16">Cytoplasm</location>
    </subcellularLocation>
</comment>
<protein>
    <recommendedName>
        <fullName evidence="16">DNA polymerase IV</fullName>
        <shortName evidence="16">Pol IV</shortName>
        <ecNumber evidence="16">2.7.7.7</ecNumber>
    </recommendedName>
</protein>
<dbReference type="GO" id="GO:0000287">
    <property type="term" value="F:magnesium ion binding"/>
    <property type="evidence" value="ECO:0007669"/>
    <property type="project" value="UniProtKB-UniRule"/>
</dbReference>
<organism evidence="18 19">
    <name type="scientific">Micavibrio aeruginosavorus</name>
    <dbReference type="NCBI Taxonomy" id="349221"/>
    <lineage>
        <taxon>Bacteria</taxon>
        <taxon>Pseudomonadati</taxon>
        <taxon>Bdellovibrionota</taxon>
        <taxon>Bdellovibrionia</taxon>
        <taxon>Bdellovibrionales</taxon>
        <taxon>Pseudobdellovibrionaceae</taxon>
        <taxon>Micavibrio</taxon>
    </lineage>
</organism>
<dbReference type="EC" id="2.7.7.7" evidence="16"/>
<keyword evidence="12 16" id="KW-0239">DNA-directed DNA polymerase</keyword>
<evidence type="ECO:0000256" key="16">
    <source>
        <dbReference type="HAMAP-Rule" id="MF_01113"/>
    </source>
</evidence>
<comment type="caution">
    <text evidence="18">The sequence shown here is derived from an EMBL/GenBank/DDBJ whole genome shotgun (WGS) entry which is preliminary data.</text>
</comment>
<keyword evidence="4 16" id="KW-0515">Mutator protein</keyword>
<dbReference type="SUPFAM" id="SSF56672">
    <property type="entry name" value="DNA/RNA polymerases"/>
    <property type="match status" value="1"/>
</dbReference>
<dbReference type="InterPro" id="IPR043502">
    <property type="entry name" value="DNA/RNA_pol_sf"/>
</dbReference>
<proteinExistence type="inferred from homology"/>
<evidence type="ECO:0000256" key="3">
    <source>
        <dbReference type="ARBA" id="ARBA00011245"/>
    </source>
</evidence>
<dbReference type="GO" id="GO:0003887">
    <property type="term" value="F:DNA-directed DNA polymerase activity"/>
    <property type="evidence" value="ECO:0007669"/>
    <property type="project" value="UniProtKB-UniRule"/>
</dbReference>
<evidence type="ECO:0000256" key="7">
    <source>
        <dbReference type="ARBA" id="ARBA00022695"/>
    </source>
</evidence>
<dbReference type="InterPro" id="IPR053848">
    <property type="entry name" value="IMS_HHH_1"/>
</dbReference>
<evidence type="ECO:0000256" key="11">
    <source>
        <dbReference type="ARBA" id="ARBA00022842"/>
    </source>
</evidence>
<dbReference type="InterPro" id="IPR022880">
    <property type="entry name" value="DNApol_IV"/>
</dbReference>
<dbReference type="GO" id="GO:0003684">
    <property type="term" value="F:damaged DNA binding"/>
    <property type="evidence" value="ECO:0007669"/>
    <property type="project" value="InterPro"/>
</dbReference>
<dbReference type="PANTHER" id="PTHR11076:SF33">
    <property type="entry name" value="DNA POLYMERASE KAPPA"/>
    <property type="match status" value="1"/>
</dbReference>
<dbReference type="PROSITE" id="PS50173">
    <property type="entry name" value="UMUC"/>
    <property type="match status" value="1"/>
</dbReference>
<keyword evidence="6 16" id="KW-0808">Transferase</keyword>
<evidence type="ECO:0000256" key="1">
    <source>
        <dbReference type="ARBA" id="ARBA00004496"/>
    </source>
</evidence>
<feature type="domain" description="UmuC" evidence="17">
    <location>
        <begin position="14"/>
        <end position="194"/>
    </location>
</feature>
<evidence type="ECO:0000256" key="12">
    <source>
        <dbReference type="ARBA" id="ARBA00022932"/>
    </source>
</evidence>
<reference evidence="18 19" key="1">
    <citation type="submission" date="2017-08" db="EMBL/GenBank/DDBJ databases">
        <title>Infants hospitalized years apart are colonized by the same room-sourced microbial strains.</title>
        <authorList>
            <person name="Brooks B."/>
            <person name="Olm M.R."/>
            <person name="Firek B.A."/>
            <person name="Baker R."/>
            <person name="Thomas B.C."/>
            <person name="Morowitz M.J."/>
            <person name="Banfield J.F."/>
        </authorList>
    </citation>
    <scope>NUCLEOTIDE SEQUENCE [LARGE SCALE GENOMIC DNA]</scope>
    <source>
        <strain evidence="18">S2_018_000_R2_104</strain>
    </source>
</reference>
<dbReference type="Gene3D" id="3.30.70.270">
    <property type="match status" value="1"/>
</dbReference>
<evidence type="ECO:0000259" key="17">
    <source>
        <dbReference type="PROSITE" id="PS50173"/>
    </source>
</evidence>